<evidence type="ECO:0000313" key="2">
    <source>
        <dbReference type="Proteomes" id="UP001165641"/>
    </source>
</evidence>
<proteinExistence type="predicted"/>
<dbReference type="Proteomes" id="UP001165641">
    <property type="component" value="Unassembled WGS sequence"/>
</dbReference>
<organism evidence="1 2">
    <name type="scientific">Paracoccus onchidii</name>
    <dbReference type="NCBI Taxonomy" id="3017813"/>
    <lineage>
        <taxon>Bacteria</taxon>
        <taxon>Pseudomonadati</taxon>
        <taxon>Pseudomonadota</taxon>
        <taxon>Alphaproteobacteria</taxon>
        <taxon>Rhodobacterales</taxon>
        <taxon>Paracoccaceae</taxon>
        <taxon>Paracoccus</taxon>
    </lineage>
</organism>
<evidence type="ECO:0000313" key="1">
    <source>
        <dbReference type="EMBL" id="MDB6176244.1"/>
    </source>
</evidence>
<keyword evidence="2" id="KW-1185">Reference proteome</keyword>
<dbReference type="EMBL" id="JAQBIE010000002">
    <property type="protein sequence ID" value="MDB6176244.1"/>
    <property type="molecule type" value="Genomic_DNA"/>
</dbReference>
<comment type="caution">
    <text evidence="1">The sequence shown here is derived from an EMBL/GenBank/DDBJ whole genome shotgun (WGS) entry which is preliminary data.</text>
</comment>
<sequence length="151" mass="16450">MLTTRQTETLSLILNDVIPPSADGHVPGAGNAGVASFLQQATPYDPDPARVVLTVIETVLEIADDFSSQSPQDRIDVIIRVQAQHPQIFERFLRLTYMGYYSQAELRPLFGVAAEPVHPSGYPVPSESSRMMADLTAPVRARGAVYRPADG</sequence>
<evidence type="ECO:0008006" key="3">
    <source>
        <dbReference type="Google" id="ProtNLM"/>
    </source>
</evidence>
<accession>A0ABT4ZA65</accession>
<gene>
    <name evidence="1" type="ORF">PAF17_01845</name>
</gene>
<dbReference type="RefSeq" id="WP_271887379.1">
    <property type="nucleotide sequence ID" value="NZ_JAQBIE010000002.1"/>
</dbReference>
<name>A0ABT4ZA65_9RHOB</name>
<reference evidence="1" key="1">
    <citation type="submission" date="2022-12" db="EMBL/GenBank/DDBJ databases">
        <title>Paracoccus onchidii sp. nov., isolated from a marine invertebrate from the South China Sea.</title>
        <authorList>
            <person name="Xu S."/>
            <person name="Liu Z."/>
            <person name="Xu Y."/>
        </authorList>
    </citation>
    <scope>NUCLEOTIDE SEQUENCE</scope>
    <source>
        <strain evidence="1">Z330</strain>
    </source>
</reference>
<protein>
    <recommendedName>
        <fullName evidence="3">Gluconate 2-dehydrogenase subunit 3 family protein</fullName>
    </recommendedName>
</protein>